<evidence type="ECO:0000313" key="9">
    <source>
        <dbReference type="Proteomes" id="UP000789396"/>
    </source>
</evidence>
<keyword evidence="4" id="KW-0238">DNA-binding</keyword>
<evidence type="ECO:0000256" key="3">
    <source>
        <dbReference type="ARBA" id="ARBA00023015"/>
    </source>
</evidence>
<keyword evidence="6" id="KW-0539">Nucleus</keyword>
<dbReference type="EMBL" id="CAJVPZ010010672">
    <property type="protein sequence ID" value="CAG8622179.1"/>
    <property type="molecule type" value="Genomic_DNA"/>
</dbReference>
<name>A0A9N9D3U9_9GLOM</name>
<comment type="caution">
    <text evidence="8">The sequence shown here is derived from an EMBL/GenBank/DDBJ whole genome shotgun (WGS) entry which is preliminary data.</text>
</comment>
<sequence>MLPFKRTYESTMDSEDIRNIEEMGSNQLFCSQQVQPRDFLQFQQQIFFNSHLYAQDDLSAMSDFELYSQIQPPTSISVNVLNPSSSTASIDDKSSLTSEEFQRLKKIVDIFMNSNNSKNTTNKNSNSIILNLPICVDEQTDIKSISSPLNSLINPTYPNYYYLVDLILKVSKIMNIRINSPNSTFLSNQIRSPKMTICHINDTKGIPTSSPSGLLINPPLNDLCKCLINIYFTKHNIITPLIDPKKFNDQCERKKTKHFELLIHSILAMVSARYPHDPSLKQSSTRPGGIFFDSAKKLLDTMYDIPRLETIQSLLLLSMSEIVPSRFDNGYMFLGMANVIDDSLDPGENEERQRIYYCLYIRDRWHSILLAKPPVIDFVANRVPLPKLASFSQLVKDHFIAFVELSHILGRIWTFGYSPSSKPSCEDWRHHLANPLSDLMKIRSSLANWLKKLPNTLQYLYLPATDLRSIYQLASFSDFTGNLPYYVNKSPIQICLNSAIAIIDIAKTTREFDADAFYHSLFPIYSLLQATTIQLVIMNISKEYESLVKLTLENSIKEVKLISKRCGLSVLQDAVNELENIIKITDDLKFTDEFSRLSEFQDDRDDDNDEAGSSSQ</sequence>
<evidence type="ECO:0000313" key="8">
    <source>
        <dbReference type="EMBL" id="CAG8622179.1"/>
    </source>
</evidence>
<evidence type="ECO:0000259" key="7">
    <source>
        <dbReference type="Pfam" id="PF04082"/>
    </source>
</evidence>
<accession>A0A9N9D3U9</accession>
<reference evidence="8" key="1">
    <citation type="submission" date="2021-06" db="EMBL/GenBank/DDBJ databases">
        <authorList>
            <person name="Kallberg Y."/>
            <person name="Tangrot J."/>
            <person name="Rosling A."/>
        </authorList>
    </citation>
    <scope>NUCLEOTIDE SEQUENCE</scope>
    <source>
        <strain evidence="8">IN212</strain>
    </source>
</reference>
<keyword evidence="2" id="KW-0862">Zinc</keyword>
<dbReference type="GO" id="GO:0003677">
    <property type="term" value="F:DNA binding"/>
    <property type="evidence" value="ECO:0007669"/>
    <property type="project" value="UniProtKB-KW"/>
</dbReference>
<dbReference type="InterPro" id="IPR007219">
    <property type="entry name" value="XnlR_reg_dom"/>
</dbReference>
<dbReference type="GO" id="GO:0008270">
    <property type="term" value="F:zinc ion binding"/>
    <property type="evidence" value="ECO:0007669"/>
    <property type="project" value="InterPro"/>
</dbReference>
<protein>
    <submittedName>
        <fullName evidence="8">6497_t:CDS:1</fullName>
    </submittedName>
</protein>
<dbReference type="PANTHER" id="PTHR31313:SF81">
    <property type="entry name" value="TY1 ENHANCER ACTIVATOR"/>
    <property type="match status" value="1"/>
</dbReference>
<evidence type="ECO:0000256" key="2">
    <source>
        <dbReference type="ARBA" id="ARBA00022833"/>
    </source>
</evidence>
<keyword evidence="9" id="KW-1185">Reference proteome</keyword>
<dbReference type="InterPro" id="IPR051615">
    <property type="entry name" value="Transcr_Regulatory_Elem"/>
</dbReference>
<evidence type="ECO:0000256" key="6">
    <source>
        <dbReference type="ARBA" id="ARBA00023242"/>
    </source>
</evidence>
<dbReference type="OrthoDB" id="1924787at2759"/>
<proteinExistence type="predicted"/>
<dbReference type="Pfam" id="PF04082">
    <property type="entry name" value="Fungal_trans"/>
    <property type="match status" value="1"/>
</dbReference>
<dbReference type="PANTHER" id="PTHR31313">
    <property type="entry name" value="TY1 ENHANCER ACTIVATOR"/>
    <property type="match status" value="1"/>
</dbReference>
<keyword evidence="3" id="KW-0805">Transcription regulation</keyword>
<dbReference type="CDD" id="cd12148">
    <property type="entry name" value="fungal_TF_MHR"/>
    <property type="match status" value="1"/>
</dbReference>
<feature type="domain" description="Xylanolytic transcriptional activator regulatory" evidence="7">
    <location>
        <begin position="228"/>
        <end position="457"/>
    </location>
</feature>
<dbReference type="AlphaFoldDB" id="A0A9N9D3U9"/>
<evidence type="ECO:0000256" key="5">
    <source>
        <dbReference type="ARBA" id="ARBA00023163"/>
    </source>
</evidence>
<keyword evidence="1" id="KW-0479">Metal-binding</keyword>
<gene>
    <name evidence="8" type="ORF">RFULGI_LOCUS7403</name>
</gene>
<evidence type="ECO:0000256" key="1">
    <source>
        <dbReference type="ARBA" id="ARBA00022723"/>
    </source>
</evidence>
<dbReference type="GO" id="GO:0006351">
    <property type="term" value="P:DNA-templated transcription"/>
    <property type="evidence" value="ECO:0007669"/>
    <property type="project" value="InterPro"/>
</dbReference>
<keyword evidence="5" id="KW-0804">Transcription</keyword>
<organism evidence="8 9">
    <name type="scientific">Racocetra fulgida</name>
    <dbReference type="NCBI Taxonomy" id="60492"/>
    <lineage>
        <taxon>Eukaryota</taxon>
        <taxon>Fungi</taxon>
        <taxon>Fungi incertae sedis</taxon>
        <taxon>Mucoromycota</taxon>
        <taxon>Glomeromycotina</taxon>
        <taxon>Glomeromycetes</taxon>
        <taxon>Diversisporales</taxon>
        <taxon>Gigasporaceae</taxon>
        <taxon>Racocetra</taxon>
    </lineage>
</organism>
<evidence type="ECO:0000256" key="4">
    <source>
        <dbReference type="ARBA" id="ARBA00023125"/>
    </source>
</evidence>
<dbReference type="Proteomes" id="UP000789396">
    <property type="component" value="Unassembled WGS sequence"/>
</dbReference>